<evidence type="ECO:0000259" key="1">
    <source>
        <dbReference type="PROSITE" id="PS50075"/>
    </source>
</evidence>
<gene>
    <name evidence="2" type="ORF">OHA16_00335</name>
</gene>
<organism evidence="2 3">
    <name type="scientific">Kitasatospora purpeofusca</name>
    <dbReference type="NCBI Taxonomy" id="67352"/>
    <lineage>
        <taxon>Bacteria</taxon>
        <taxon>Bacillati</taxon>
        <taxon>Actinomycetota</taxon>
        <taxon>Actinomycetes</taxon>
        <taxon>Kitasatosporales</taxon>
        <taxon>Streptomycetaceae</taxon>
        <taxon>Kitasatospora</taxon>
    </lineage>
</organism>
<reference evidence="2" key="1">
    <citation type="submission" date="2022-10" db="EMBL/GenBank/DDBJ databases">
        <title>The complete genomes of actinobacterial strains from the NBC collection.</title>
        <authorList>
            <person name="Joergensen T.S."/>
            <person name="Alvarez Arevalo M."/>
            <person name="Sterndorff E.B."/>
            <person name="Faurdal D."/>
            <person name="Vuksanovic O."/>
            <person name="Mourched A.-S."/>
            <person name="Charusanti P."/>
            <person name="Shaw S."/>
            <person name="Blin K."/>
            <person name="Weber T."/>
        </authorList>
    </citation>
    <scope>NUCLEOTIDE SEQUENCE</scope>
    <source>
        <strain evidence="2">NBC_00222</strain>
    </source>
</reference>
<dbReference type="Pfam" id="PF00550">
    <property type="entry name" value="PP-binding"/>
    <property type="match status" value="1"/>
</dbReference>
<name>A0ABZ1TTS6_9ACTN</name>
<dbReference type="SUPFAM" id="SSF47336">
    <property type="entry name" value="ACP-like"/>
    <property type="match status" value="1"/>
</dbReference>
<sequence length="88" mass="9736">MNPVREHLVTLLTEKFEAPPGSIDDDAALEDLDLDSLARVELVFSLQDHWGVPLDDDHDSTADVTVGQLVDRIRTLLAQSAQQPDKSE</sequence>
<evidence type="ECO:0000313" key="2">
    <source>
        <dbReference type="EMBL" id="WUQ81544.1"/>
    </source>
</evidence>
<dbReference type="EMBL" id="CP108110">
    <property type="protein sequence ID" value="WUQ81544.1"/>
    <property type="molecule type" value="Genomic_DNA"/>
</dbReference>
<proteinExistence type="predicted"/>
<dbReference type="InterPro" id="IPR009081">
    <property type="entry name" value="PP-bd_ACP"/>
</dbReference>
<feature type="domain" description="Carrier" evidence="1">
    <location>
        <begin position="1"/>
        <end position="77"/>
    </location>
</feature>
<protein>
    <submittedName>
        <fullName evidence="2">Phosphopantetheine-binding protein</fullName>
    </submittedName>
</protein>
<accession>A0ABZ1TTS6</accession>
<dbReference type="InterPro" id="IPR036736">
    <property type="entry name" value="ACP-like_sf"/>
</dbReference>
<dbReference type="Gene3D" id="1.10.1200.10">
    <property type="entry name" value="ACP-like"/>
    <property type="match status" value="1"/>
</dbReference>
<dbReference type="PROSITE" id="PS50075">
    <property type="entry name" value="CARRIER"/>
    <property type="match status" value="1"/>
</dbReference>
<dbReference type="Proteomes" id="UP001432222">
    <property type="component" value="Chromosome"/>
</dbReference>
<keyword evidence="3" id="KW-1185">Reference proteome</keyword>
<evidence type="ECO:0000313" key="3">
    <source>
        <dbReference type="Proteomes" id="UP001432222"/>
    </source>
</evidence>
<dbReference type="RefSeq" id="WP_328952619.1">
    <property type="nucleotide sequence ID" value="NZ_CP108110.1"/>
</dbReference>